<evidence type="ECO:0000313" key="1">
    <source>
        <dbReference type="Proteomes" id="UP000025227"/>
    </source>
</evidence>
<proteinExistence type="predicted"/>
<protein>
    <submittedName>
        <fullName evidence="2">Uncharacterized protein</fullName>
    </submittedName>
</protein>
<dbReference type="WBParaSite" id="HCON_00129780-00001">
    <property type="protein sequence ID" value="HCON_00129780-00001"/>
    <property type="gene ID" value="HCON_00129780"/>
</dbReference>
<name>A0A7I4YR19_HAECO</name>
<sequence>MWAPSNTNSFTHSCSRHRFFAFSQELENIRGEDPLFPTLSMSSRELIGKLQKAQ</sequence>
<dbReference type="Proteomes" id="UP000025227">
    <property type="component" value="Unplaced"/>
</dbReference>
<dbReference type="AlphaFoldDB" id="A0A7I4YR19"/>
<evidence type="ECO:0000313" key="2">
    <source>
        <dbReference type="WBParaSite" id="HCON_00129780-00001"/>
    </source>
</evidence>
<accession>A0A7I4YR19</accession>
<keyword evidence="1" id="KW-1185">Reference proteome</keyword>
<reference evidence="2" key="1">
    <citation type="submission" date="2020-12" db="UniProtKB">
        <authorList>
            <consortium name="WormBaseParasite"/>
        </authorList>
    </citation>
    <scope>IDENTIFICATION</scope>
    <source>
        <strain evidence="2">MHco3</strain>
    </source>
</reference>
<organism evidence="1 2">
    <name type="scientific">Haemonchus contortus</name>
    <name type="common">Barber pole worm</name>
    <dbReference type="NCBI Taxonomy" id="6289"/>
    <lineage>
        <taxon>Eukaryota</taxon>
        <taxon>Metazoa</taxon>
        <taxon>Ecdysozoa</taxon>
        <taxon>Nematoda</taxon>
        <taxon>Chromadorea</taxon>
        <taxon>Rhabditida</taxon>
        <taxon>Rhabditina</taxon>
        <taxon>Rhabditomorpha</taxon>
        <taxon>Strongyloidea</taxon>
        <taxon>Trichostrongylidae</taxon>
        <taxon>Haemonchus</taxon>
    </lineage>
</organism>